<feature type="region of interest" description="Disordered" evidence="1">
    <location>
        <begin position="94"/>
        <end position="117"/>
    </location>
</feature>
<evidence type="ECO:0000313" key="2">
    <source>
        <dbReference type="EMBL" id="RDV00443.1"/>
    </source>
</evidence>
<protein>
    <submittedName>
        <fullName evidence="2">Uncharacterized protein</fullName>
    </submittedName>
</protein>
<feature type="region of interest" description="Disordered" evidence="1">
    <location>
        <begin position="1"/>
        <end position="68"/>
    </location>
</feature>
<name>A0A3D8K5X4_9BURK</name>
<gene>
    <name evidence="2" type="ORF">DWV00_01235</name>
</gene>
<dbReference type="OrthoDB" id="8781486at2"/>
<proteinExistence type="predicted"/>
<evidence type="ECO:0000256" key="1">
    <source>
        <dbReference type="SAM" id="MobiDB-lite"/>
    </source>
</evidence>
<dbReference type="AlphaFoldDB" id="A0A3D8K5X4"/>
<dbReference type="EMBL" id="QRGA01000001">
    <property type="protein sequence ID" value="RDV00443.1"/>
    <property type="molecule type" value="Genomic_DNA"/>
</dbReference>
<reference evidence="2 3" key="1">
    <citation type="submission" date="2018-08" db="EMBL/GenBank/DDBJ databases">
        <title>Paraburkholderia sp. DHOM06 isolated from forest soil.</title>
        <authorList>
            <person name="Gao Z.-H."/>
            <person name="Qiu L.-H."/>
        </authorList>
    </citation>
    <scope>NUCLEOTIDE SEQUENCE [LARGE SCALE GENOMIC DNA]</scope>
    <source>
        <strain evidence="2 3">DHOM06</strain>
    </source>
</reference>
<comment type="caution">
    <text evidence="2">The sequence shown here is derived from an EMBL/GenBank/DDBJ whole genome shotgun (WGS) entry which is preliminary data.</text>
</comment>
<evidence type="ECO:0000313" key="3">
    <source>
        <dbReference type="Proteomes" id="UP000256838"/>
    </source>
</evidence>
<keyword evidence="3" id="KW-1185">Reference proteome</keyword>
<dbReference type="RefSeq" id="WP_115531714.1">
    <property type="nucleotide sequence ID" value="NZ_QRGA01000001.1"/>
</dbReference>
<feature type="compositionally biased region" description="Basic residues" evidence="1">
    <location>
        <begin position="32"/>
        <end position="56"/>
    </location>
</feature>
<organism evidence="2 3">
    <name type="scientific">Trinickia dinghuensis</name>
    <dbReference type="NCBI Taxonomy" id="2291023"/>
    <lineage>
        <taxon>Bacteria</taxon>
        <taxon>Pseudomonadati</taxon>
        <taxon>Pseudomonadota</taxon>
        <taxon>Betaproteobacteria</taxon>
        <taxon>Burkholderiales</taxon>
        <taxon>Burkholderiaceae</taxon>
        <taxon>Trinickia</taxon>
    </lineage>
</organism>
<accession>A0A3D8K5X4</accession>
<dbReference type="Proteomes" id="UP000256838">
    <property type="component" value="Unassembled WGS sequence"/>
</dbReference>
<sequence>MSVHLRGIGLSSVPVDDSASSQNTQGPFGPQGHHHPHHHVHQGGKSGARSRSKRRRGADSPDGVDESAASEELQMMLNEHLQKQSEFVMRVAERHPGDRGGSGGDGRDGRDNDDGAIWRPAKRLSAGKRFQRGMDGAYDAEQAHEAAESALLHAREAQAQAHPQMSSTYAVLAAMRDFLALPSAAAHASGTLAAVRQRLIEAVGTPAKRAPVQQQSINLLLPLMLLNLERARTDTERALAVAKLNSLLDRRRSYV</sequence>